<keyword evidence="2" id="KW-1185">Reference proteome</keyword>
<feature type="non-terminal residue" evidence="1">
    <location>
        <position position="568"/>
    </location>
</feature>
<gene>
    <name evidence="1" type="ORF">KI387_000868</name>
</gene>
<reference evidence="1 2" key="1">
    <citation type="journal article" date="2021" name="Nat. Plants">
        <title>The Taxus genome provides insights into paclitaxel biosynthesis.</title>
        <authorList>
            <person name="Xiong X."/>
            <person name="Gou J."/>
            <person name="Liao Q."/>
            <person name="Li Y."/>
            <person name="Zhou Q."/>
            <person name="Bi G."/>
            <person name="Li C."/>
            <person name="Du R."/>
            <person name="Wang X."/>
            <person name="Sun T."/>
            <person name="Guo L."/>
            <person name="Liang H."/>
            <person name="Lu P."/>
            <person name="Wu Y."/>
            <person name="Zhang Z."/>
            <person name="Ro D.K."/>
            <person name="Shang Y."/>
            <person name="Huang S."/>
            <person name="Yan J."/>
        </authorList>
    </citation>
    <scope>NUCLEOTIDE SEQUENCE [LARGE SCALE GENOMIC DNA]</scope>
    <source>
        <strain evidence="1">Ta-2019</strain>
    </source>
</reference>
<evidence type="ECO:0000313" key="1">
    <source>
        <dbReference type="EMBL" id="KAH9328760.1"/>
    </source>
</evidence>
<proteinExistence type="predicted"/>
<accession>A0AA38LNC1</accession>
<dbReference type="InterPro" id="IPR056712">
    <property type="entry name" value="DUF7810"/>
</dbReference>
<organism evidence="1 2">
    <name type="scientific">Taxus chinensis</name>
    <name type="common">Chinese yew</name>
    <name type="synonym">Taxus wallichiana var. chinensis</name>
    <dbReference type="NCBI Taxonomy" id="29808"/>
    <lineage>
        <taxon>Eukaryota</taxon>
        <taxon>Viridiplantae</taxon>
        <taxon>Streptophyta</taxon>
        <taxon>Embryophyta</taxon>
        <taxon>Tracheophyta</taxon>
        <taxon>Spermatophyta</taxon>
        <taxon>Pinopsida</taxon>
        <taxon>Pinidae</taxon>
        <taxon>Conifers II</taxon>
        <taxon>Cupressales</taxon>
        <taxon>Taxaceae</taxon>
        <taxon>Taxus</taxon>
    </lineage>
</organism>
<dbReference type="AlphaFoldDB" id="A0AA38LNC1"/>
<name>A0AA38LNC1_TAXCH</name>
<sequence>HNGHRHHDGYNSIMSVELINKTFHDHHDDPSQLAAEKVDTNQDYGISFNGSDGFQYQEEDVEKSESAFLHERENHPSTCATVEEMGAAFAGQGEEEASLRVRRMIHNHFSQHGAARVRELPAEQFCRQNFVFGRSSEAGFGNEMYKILTAAALSLLLNRPLILGENRAKHSFGGYITYSNQTFSLKEIKLLWARNDCAGKYKRPLVMRIDDFEMPTRTRVLCDDWREWKQPIVWFKGTTDAVAIQFFLKNINPGMRAAATMLLGDPSIPSSRPNLFGELMKVLISPAVAVEEAVNWVLNGGPDPDITLHMRMRGSRSKRALYAAVSCIERSLHELSLKNARPRVVLVTDTPLVVRLIKHNLKDFAEVLHFDYNLYRSQNGSDIMSTTYLQLPQMRAKDWGPMPRWVAFVDFFLAARATRAIISGAHRRVATTYAQLIAAMAAANKLHITLASPVNFSFYSSFQSTLLVDGLGNQIGWGHAWNRFGGKLSCHNQTDQCALTPLFPPGLWDGLWQSPIRRDIHRLNNFGVHLNETGEFPETSLLSFCKSRKVPMNIVTLELPSCKKCLKN</sequence>
<protein>
    <submittedName>
        <fullName evidence="1">Uncharacterized protein</fullName>
    </submittedName>
</protein>
<dbReference type="EMBL" id="JAHRHJ020000001">
    <property type="protein sequence ID" value="KAH9328760.1"/>
    <property type="molecule type" value="Genomic_DNA"/>
</dbReference>
<dbReference type="Pfam" id="PF25102">
    <property type="entry name" value="DUF7810"/>
    <property type="match status" value="1"/>
</dbReference>
<evidence type="ECO:0000313" key="2">
    <source>
        <dbReference type="Proteomes" id="UP000824469"/>
    </source>
</evidence>
<dbReference type="OMA" id="KWEQPII"/>
<dbReference type="Proteomes" id="UP000824469">
    <property type="component" value="Unassembled WGS sequence"/>
</dbReference>
<dbReference type="PANTHER" id="PTHR35736:SF1">
    <property type="entry name" value="EXPRESSED PROTEIN"/>
    <property type="match status" value="1"/>
</dbReference>
<dbReference type="PANTHER" id="PTHR35736">
    <property type="entry name" value="EXPRESSED PROTEIN"/>
    <property type="match status" value="1"/>
</dbReference>
<comment type="caution">
    <text evidence="1">The sequence shown here is derived from an EMBL/GenBank/DDBJ whole genome shotgun (WGS) entry which is preliminary data.</text>
</comment>